<dbReference type="Pfam" id="PF23559">
    <property type="entry name" value="WHD_DRP"/>
    <property type="match status" value="1"/>
</dbReference>
<evidence type="ECO:0000256" key="6">
    <source>
        <dbReference type="ARBA" id="ARBA00023054"/>
    </source>
</evidence>
<dbReference type="InterPro" id="IPR055414">
    <property type="entry name" value="LRR_R13L4/SHOC2-like"/>
</dbReference>
<dbReference type="SUPFAM" id="SSF52058">
    <property type="entry name" value="L domain-like"/>
    <property type="match status" value="1"/>
</dbReference>
<dbReference type="Gene3D" id="3.80.10.10">
    <property type="entry name" value="Ribonuclease Inhibitor"/>
    <property type="match status" value="1"/>
</dbReference>
<reference evidence="13" key="1">
    <citation type="journal article" date="2014" name="Science">
        <title>Ancient hybridizations among the ancestral genomes of bread wheat.</title>
        <authorList>
            <consortium name="International Wheat Genome Sequencing Consortium,"/>
            <person name="Marcussen T."/>
            <person name="Sandve S.R."/>
            <person name="Heier L."/>
            <person name="Spannagl M."/>
            <person name="Pfeifer M."/>
            <person name="Jakobsen K.S."/>
            <person name="Wulff B.B."/>
            <person name="Steuernagel B."/>
            <person name="Mayer K.F."/>
            <person name="Olsen O.A."/>
        </authorList>
    </citation>
    <scope>NUCLEOTIDE SEQUENCE [LARGE SCALE GENOMIC DNA]</scope>
    <source>
        <strain evidence="13">cv. AL8/78</strain>
    </source>
</reference>
<sequence>METVVSASHGAVQILLGKLGNVLATKYALLSGVRGEIQELKDELESMTACLLELADGDDHNEQTRTWMKQVREVAFDVEDCMDRFCHHLSEHHGNRKGLLEYLHRMFNMVRTLRVRHTVATDIQGLKSRAQKVSERRRRYDLGESAGRSSKALDSSSYSHHDNLDRWLPAIHGDGSGLVGMDNMTHAVVRLLSEKRQAAAGPRVLSIVGFGGLGKTTLATTIYSTPKLGGIQCRAFIPVSQTYDFRSLLESVLKQLSTLADSDKDDDPLRNIKKWTISDLVDKIKQCLKRKRYLIVLDDVWQAAAWDQLKVAFPHDNGEEGSILITTRSHEVAKNCCTSPNDPVYEMKRLQMDDSEKLFFKTVFESGKCPNDLLKVSNAILARCNGLPLAIVSIGRMLARRQNKTSAEWQTVRDRLGSELEINPTLEGMRRILALSYNDLPYHLKACFLYLCAFPEDFEVRRGSLIRRWAAEGLISGRYGHSLEEIAQNYLDEFVSRNIVSPEQIGCSGKIKSCKVHDIMLEVITAKSVKENFISFLGSSQYNTTAGHDKVRRLSIHPGVAKEQITFSSKNIVHTRSLTILDRIEKPVPIKFAELTLLRVLDLEGCGWLSDKDLKDICKLSLLRYLSLRKTTISQLPNAVGKLKELVTLDVRETPVVEFPKGITRLQNLKHLLVGRYAYYTRTRSVKRFGGKRGAKVPLGLGNMVALQRISHVDISTQKSSCAMHELEKLRQLTRLCVINKNEAKFWKPFAKSLNVLSNSLRYLMVLDGSEKGEELEFLVRLKAPPLFLQSLHLGGRLTKLPDWVSSLNNLASLSLRETHHLAEDSFEVLGKLPSLVSLKLYFRGYAGSALCFEEDSFPRLKQLVVDNQEYLQELSFHGGSPNLERLTLAFSRVPRGGINGIENLLCLREVEFFSHIIDSTFNEVFEAAKIHPNRPKVTRDDQPSTEAAQASSGVGYSEQQSTNQQVDRPALRREEDDEAAPAWRLLPSKCPLAYIL</sequence>
<feature type="region of interest" description="Disordered" evidence="7">
    <location>
        <begin position="134"/>
        <end position="159"/>
    </location>
</feature>
<dbReference type="GO" id="GO:0042742">
    <property type="term" value="P:defense response to bacterium"/>
    <property type="evidence" value="ECO:0007669"/>
    <property type="project" value="UniProtKB-ARBA"/>
</dbReference>
<dbReference type="GO" id="GO:0002758">
    <property type="term" value="P:innate immune response-activating signaling pathway"/>
    <property type="evidence" value="ECO:0007669"/>
    <property type="project" value="UniProtKB-ARBA"/>
</dbReference>
<evidence type="ECO:0000256" key="7">
    <source>
        <dbReference type="SAM" id="MobiDB-lite"/>
    </source>
</evidence>
<dbReference type="Pfam" id="PF18052">
    <property type="entry name" value="Rx_N"/>
    <property type="match status" value="1"/>
</dbReference>
<evidence type="ECO:0000259" key="9">
    <source>
        <dbReference type="Pfam" id="PF18052"/>
    </source>
</evidence>
<evidence type="ECO:0000256" key="5">
    <source>
        <dbReference type="ARBA" id="ARBA00022821"/>
    </source>
</evidence>
<keyword evidence="2" id="KW-0433">Leucine-rich repeat</keyword>
<dbReference type="GO" id="GO:0043531">
    <property type="term" value="F:ADP binding"/>
    <property type="evidence" value="ECO:0007669"/>
    <property type="project" value="InterPro"/>
</dbReference>
<dbReference type="Pfam" id="PF23598">
    <property type="entry name" value="LRR_14"/>
    <property type="match status" value="1"/>
</dbReference>
<evidence type="ECO:0000256" key="2">
    <source>
        <dbReference type="ARBA" id="ARBA00022614"/>
    </source>
</evidence>
<dbReference type="STRING" id="200361.A0A452ZU35"/>
<evidence type="ECO:0000256" key="1">
    <source>
        <dbReference type="ARBA" id="ARBA00008894"/>
    </source>
</evidence>
<dbReference type="InterPro" id="IPR027417">
    <property type="entry name" value="P-loop_NTPase"/>
</dbReference>
<dbReference type="InterPro" id="IPR044974">
    <property type="entry name" value="Disease_R_plants"/>
</dbReference>
<dbReference type="OrthoDB" id="6161812at2759"/>
<reference evidence="13" key="2">
    <citation type="journal article" date="2017" name="Nat. Plants">
        <title>The Aegilops tauschii genome reveals multiple impacts of transposons.</title>
        <authorList>
            <person name="Zhao G."/>
            <person name="Zou C."/>
            <person name="Li K."/>
            <person name="Wang K."/>
            <person name="Li T."/>
            <person name="Gao L."/>
            <person name="Zhang X."/>
            <person name="Wang H."/>
            <person name="Yang Z."/>
            <person name="Liu X."/>
            <person name="Jiang W."/>
            <person name="Mao L."/>
            <person name="Kong X."/>
            <person name="Jiao Y."/>
            <person name="Jia J."/>
        </authorList>
    </citation>
    <scope>NUCLEOTIDE SEQUENCE [LARGE SCALE GENOMIC DNA]</scope>
    <source>
        <strain evidence="13">cv. AL8/78</strain>
    </source>
</reference>
<reference evidence="12" key="3">
    <citation type="journal article" date="2017" name="Nature">
        <title>Genome sequence of the progenitor of the wheat D genome Aegilops tauschii.</title>
        <authorList>
            <person name="Luo M.C."/>
            <person name="Gu Y.Q."/>
            <person name="Puiu D."/>
            <person name="Wang H."/>
            <person name="Twardziok S.O."/>
            <person name="Deal K.R."/>
            <person name="Huo N."/>
            <person name="Zhu T."/>
            <person name="Wang L."/>
            <person name="Wang Y."/>
            <person name="McGuire P.E."/>
            <person name="Liu S."/>
            <person name="Long H."/>
            <person name="Ramasamy R.K."/>
            <person name="Rodriguez J.C."/>
            <person name="Van S.L."/>
            <person name="Yuan L."/>
            <person name="Wang Z."/>
            <person name="Xia Z."/>
            <person name="Xiao L."/>
            <person name="Anderson O.D."/>
            <person name="Ouyang S."/>
            <person name="Liang Y."/>
            <person name="Zimin A.V."/>
            <person name="Pertea G."/>
            <person name="Qi P."/>
            <person name="Bennetzen J.L."/>
            <person name="Dai X."/>
            <person name="Dawson M.W."/>
            <person name="Muller H.G."/>
            <person name="Kugler K."/>
            <person name="Rivarola-Duarte L."/>
            <person name="Spannagl M."/>
            <person name="Mayer K.F.X."/>
            <person name="Lu F.H."/>
            <person name="Bevan M.W."/>
            <person name="Leroy P."/>
            <person name="Li P."/>
            <person name="You F.M."/>
            <person name="Sun Q."/>
            <person name="Liu Z."/>
            <person name="Lyons E."/>
            <person name="Wicker T."/>
            <person name="Salzberg S.L."/>
            <person name="Devos K.M."/>
            <person name="Dvorak J."/>
        </authorList>
    </citation>
    <scope>NUCLEOTIDE SEQUENCE [LARGE SCALE GENOMIC DNA]</scope>
    <source>
        <strain evidence="12">cv. AL8/78</strain>
    </source>
</reference>
<comment type="similarity">
    <text evidence="1">Belongs to the disease resistance NB-LRR family.</text>
</comment>
<dbReference type="InterPro" id="IPR002182">
    <property type="entry name" value="NB-ARC"/>
</dbReference>
<keyword evidence="6" id="KW-0175">Coiled coil</keyword>
<dbReference type="SUPFAM" id="SSF52540">
    <property type="entry name" value="P-loop containing nucleoside triphosphate hydrolases"/>
    <property type="match status" value="1"/>
</dbReference>
<dbReference type="GO" id="GO:0009626">
    <property type="term" value="P:plant-type hypersensitive response"/>
    <property type="evidence" value="ECO:0007669"/>
    <property type="project" value="UniProtKB-ARBA"/>
</dbReference>
<keyword evidence="13" id="KW-1185">Reference proteome</keyword>
<dbReference type="Gene3D" id="1.10.8.430">
    <property type="entry name" value="Helical domain of apoptotic protease-activating factors"/>
    <property type="match status" value="1"/>
</dbReference>
<organism evidence="12 13">
    <name type="scientific">Aegilops tauschii subsp. strangulata</name>
    <name type="common">Goatgrass</name>
    <dbReference type="NCBI Taxonomy" id="200361"/>
    <lineage>
        <taxon>Eukaryota</taxon>
        <taxon>Viridiplantae</taxon>
        <taxon>Streptophyta</taxon>
        <taxon>Embryophyta</taxon>
        <taxon>Tracheophyta</taxon>
        <taxon>Spermatophyta</taxon>
        <taxon>Magnoliopsida</taxon>
        <taxon>Liliopsida</taxon>
        <taxon>Poales</taxon>
        <taxon>Poaceae</taxon>
        <taxon>BOP clade</taxon>
        <taxon>Pooideae</taxon>
        <taxon>Triticodae</taxon>
        <taxon>Triticeae</taxon>
        <taxon>Triticinae</taxon>
        <taxon>Aegilops</taxon>
    </lineage>
</organism>
<evidence type="ECO:0000313" key="13">
    <source>
        <dbReference type="Proteomes" id="UP000015105"/>
    </source>
</evidence>
<dbReference type="InterPro" id="IPR038005">
    <property type="entry name" value="RX-like_CC"/>
</dbReference>
<evidence type="ECO:0000259" key="11">
    <source>
        <dbReference type="Pfam" id="PF23598"/>
    </source>
</evidence>
<reference evidence="12" key="5">
    <citation type="journal article" date="2021" name="G3 (Bethesda)">
        <title>Aegilops tauschii genome assembly Aet v5.0 features greater sequence contiguity and improved annotation.</title>
        <authorList>
            <person name="Wang L."/>
            <person name="Zhu T."/>
            <person name="Rodriguez J.C."/>
            <person name="Deal K.R."/>
            <person name="Dubcovsky J."/>
            <person name="McGuire P.E."/>
            <person name="Lux T."/>
            <person name="Spannagl M."/>
            <person name="Mayer K.F.X."/>
            <person name="Baldrich P."/>
            <person name="Meyers B.C."/>
            <person name="Huo N."/>
            <person name="Gu Y.Q."/>
            <person name="Zhou H."/>
            <person name="Devos K.M."/>
            <person name="Bennetzen J.L."/>
            <person name="Unver T."/>
            <person name="Budak H."/>
            <person name="Gulick P.J."/>
            <person name="Galiba G."/>
            <person name="Kalapos B."/>
            <person name="Nelson D.R."/>
            <person name="Li P."/>
            <person name="You F.M."/>
            <person name="Luo M.C."/>
            <person name="Dvorak J."/>
        </authorList>
    </citation>
    <scope>NUCLEOTIDE SEQUENCE [LARGE SCALE GENOMIC DNA]</scope>
    <source>
        <strain evidence="12">cv. AL8/78</strain>
    </source>
</reference>
<dbReference type="CDD" id="cd14798">
    <property type="entry name" value="RX-CC_like"/>
    <property type="match status" value="1"/>
</dbReference>
<keyword evidence="3" id="KW-0677">Repeat</keyword>
<dbReference type="InterPro" id="IPR032675">
    <property type="entry name" value="LRR_dom_sf"/>
</dbReference>
<dbReference type="Gene3D" id="3.40.50.300">
    <property type="entry name" value="P-loop containing nucleotide triphosphate hydrolases"/>
    <property type="match status" value="1"/>
</dbReference>
<dbReference type="KEGG" id="ats:109754777"/>
<dbReference type="InterPro" id="IPR058922">
    <property type="entry name" value="WHD_DRP"/>
</dbReference>
<dbReference type="OMA" id="KCPSQYQ"/>
<feature type="compositionally biased region" description="Polar residues" evidence="7">
    <location>
        <begin position="945"/>
        <end position="967"/>
    </location>
</feature>
<evidence type="ECO:0008006" key="14">
    <source>
        <dbReference type="Google" id="ProtNLM"/>
    </source>
</evidence>
<evidence type="ECO:0000313" key="12">
    <source>
        <dbReference type="EnsemblPlants" id="AET1Gv20916100.7"/>
    </source>
</evidence>
<protein>
    <recommendedName>
        <fullName evidence="14">Disease resistance protein RPM1</fullName>
    </recommendedName>
</protein>
<accession>A0A452ZU35</accession>
<keyword evidence="5" id="KW-0611">Plant defense</keyword>
<dbReference type="Pfam" id="PF00931">
    <property type="entry name" value="NB-ARC"/>
    <property type="match status" value="1"/>
</dbReference>
<dbReference type="Gramene" id="AET1Gv20916100.7">
    <property type="protein sequence ID" value="AET1Gv20916100.7"/>
    <property type="gene ID" value="AET1Gv20916100"/>
</dbReference>
<name>A0A452ZU35_AEGTS</name>
<reference evidence="12" key="4">
    <citation type="submission" date="2019-03" db="UniProtKB">
        <authorList>
            <consortium name="EnsemblPlants"/>
        </authorList>
    </citation>
    <scope>IDENTIFICATION</scope>
</reference>
<evidence type="ECO:0000259" key="8">
    <source>
        <dbReference type="Pfam" id="PF00931"/>
    </source>
</evidence>
<dbReference type="PRINTS" id="PR00364">
    <property type="entry name" value="DISEASERSIST"/>
</dbReference>
<dbReference type="FunFam" id="1.10.10.10:FF:000322">
    <property type="entry name" value="Probable disease resistance protein At1g63360"/>
    <property type="match status" value="1"/>
</dbReference>
<dbReference type="EnsemblPlants" id="AET1Gv20916100.7">
    <property type="protein sequence ID" value="AET1Gv20916100.7"/>
    <property type="gene ID" value="AET1Gv20916100"/>
</dbReference>
<dbReference type="InterPro" id="IPR036388">
    <property type="entry name" value="WH-like_DNA-bd_sf"/>
</dbReference>
<proteinExistence type="inferred from homology"/>
<feature type="domain" description="Disease resistance protein winged helix" evidence="10">
    <location>
        <begin position="454"/>
        <end position="524"/>
    </location>
</feature>
<dbReference type="InterPro" id="IPR041118">
    <property type="entry name" value="Rx_N"/>
</dbReference>
<dbReference type="FunFam" id="3.40.50.300:FF:001091">
    <property type="entry name" value="Probable disease resistance protein At1g61300"/>
    <property type="match status" value="1"/>
</dbReference>
<dbReference type="AlphaFoldDB" id="A0A452ZU35"/>
<feature type="domain" description="NB-ARC" evidence="8">
    <location>
        <begin position="183"/>
        <end position="366"/>
    </location>
</feature>
<feature type="domain" description="Disease resistance R13L4/SHOC-2-like LRR" evidence="11">
    <location>
        <begin position="574"/>
        <end position="937"/>
    </location>
</feature>
<evidence type="ECO:0000256" key="4">
    <source>
        <dbReference type="ARBA" id="ARBA00022741"/>
    </source>
</evidence>
<evidence type="ECO:0000259" key="10">
    <source>
        <dbReference type="Pfam" id="PF23559"/>
    </source>
</evidence>
<dbReference type="InterPro" id="IPR042197">
    <property type="entry name" value="Apaf_helical"/>
</dbReference>
<dbReference type="PANTHER" id="PTHR23155:SF1205">
    <property type="entry name" value="DISEASE RESISTANCE PROTEIN RPM1"/>
    <property type="match status" value="1"/>
</dbReference>
<feature type="domain" description="Disease resistance N-terminal" evidence="9">
    <location>
        <begin position="11"/>
        <end position="95"/>
    </location>
</feature>
<dbReference type="Gene3D" id="1.20.5.4130">
    <property type="match status" value="1"/>
</dbReference>
<keyword evidence="4" id="KW-0547">Nucleotide-binding</keyword>
<dbReference type="Gene3D" id="1.10.10.10">
    <property type="entry name" value="Winged helix-like DNA-binding domain superfamily/Winged helix DNA-binding domain"/>
    <property type="match status" value="1"/>
</dbReference>
<dbReference type="Proteomes" id="UP000015105">
    <property type="component" value="Chromosome 1D"/>
</dbReference>
<dbReference type="PANTHER" id="PTHR23155">
    <property type="entry name" value="DISEASE RESISTANCE PROTEIN RP"/>
    <property type="match status" value="1"/>
</dbReference>
<evidence type="ECO:0000256" key="3">
    <source>
        <dbReference type="ARBA" id="ARBA00022737"/>
    </source>
</evidence>
<feature type="region of interest" description="Disordered" evidence="7">
    <location>
        <begin position="933"/>
        <end position="980"/>
    </location>
</feature>